<dbReference type="PANTHER" id="PTHR12147:SF56">
    <property type="entry name" value="AMINOPEPTIDASE YDR415C-RELATED"/>
    <property type="match status" value="1"/>
</dbReference>
<dbReference type="InterPro" id="IPR045175">
    <property type="entry name" value="M28_fam"/>
</dbReference>
<dbReference type="EMBL" id="LAEV01002190">
    <property type="protein sequence ID" value="KKA26478.1"/>
    <property type="molecule type" value="Genomic_DNA"/>
</dbReference>
<keyword evidence="6 14" id="KW-0732">Signal</keyword>
<evidence type="ECO:0000313" key="16">
    <source>
        <dbReference type="EMBL" id="KKA26478.1"/>
    </source>
</evidence>
<dbReference type="OrthoDB" id="2214at2759"/>
<evidence type="ECO:0000256" key="6">
    <source>
        <dbReference type="ARBA" id="ARBA00022729"/>
    </source>
</evidence>
<evidence type="ECO:0000256" key="3">
    <source>
        <dbReference type="ARBA" id="ARBA00022438"/>
    </source>
</evidence>
<sequence>MRSATLLSTLATLPALASAIKTPRDDAANVTLSLVKLGPEEAPIWVSDEQKETFIQQHINFFDITHITDEEFLAGVSKPDGSVARRAVSYPSTVRYTASASSMLRAINDSEPQEWLRKLTDFRNRHYRSTYGTQSAAWLTEKLTEISAANPAISVSQYTHRYNQPSIVVRIPGSRDDLVVVGAHFDSTGGSSSARGPGAEDNGSGVVALMEALRVMAEADFAPENTLEFHFYSGEEGGLLGSADIWQSYKKQRKSVVGFLNQDMAGYSPSGKVSIYTDYADSALTLYARVVAQAYTGTSTTSDTCGYACSDHGSAYAAGYPAVYACDEPMATAFEDLHSPADRYDVVDFETVVRHAKFTLGFLVEASHIQI</sequence>
<comment type="function">
    <text evidence="12">Extracellular aminopeptidase that allows assimilation of proteinaceous substrates.</text>
</comment>
<evidence type="ECO:0000256" key="12">
    <source>
        <dbReference type="ARBA" id="ARBA00043843"/>
    </source>
</evidence>
<name>A0A0F4Z9C9_9PEZI</name>
<comment type="similarity">
    <text evidence="13">Belongs to the peptidase M28 family. M28E subfamily.</text>
</comment>
<keyword evidence="7 14" id="KW-0378">Hydrolase</keyword>
<keyword evidence="4 14" id="KW-0645">Protease</keyword>
<evidence type="ECO:0000256" key="5">
    <source>
        <dbReference type="ARBA" id="ARBA00022723"/>
    </source>
</evidence>
<evidence type="ECO:0000256" key="13">
    <source>
        <dbReference type="ARBA" id="ARBA00043962"/>
    </source>
</evidence>
<dbReference type="GO" id="GO:0006508">
    <property type="term" value="P:proteolysis"/>
    <property type="evidence" value="ECO:0007669"/>
    <property type="project" value="UniProtKB-KW"/>
</dbReference>
<gene>
    <name evidence="16" type="ORF">TD95_005291</name>
</gene>
<dbReference type="Gene3D" id="3.40.630.10">
    <property type="entry name" value="Zn peptidases"/>
    <property type="match status" value="1"/>
</dbReference>
<evidence type="ECO:0000256" key="2">
    <source>
        <dbReference type="ARBA" id="ARBA00011245"/>
    </source>
</evidence>
<evidence type="ECO:0000259" key="15">
    <source>
        <dbReference type="Pfam" id="PF04389"/>
    </source>
</evidence>
<evidence type="ECO:0000256" key="11">
    <source>
        <dbReference type="ARBA" id="ARBA00023180"/>
    </source>
</evidence>
<keyword evidence="9" id="KW-0865">Zymogen</keyword>
<evidence type="ECO:0000256" key="14">
    <source>
        <dbReference type="RuleBase" id="RU361240"/>
    </source>
</evidence>
<evidence type="ECO:0000256" key="10">
    <source>
        <dbReference type="ARBA" id="ARBA00023157"/>
    </source>
</evidence>
<feature type="chain" id="PRO_5005117181" description="Peptide hydrolase" evidence="14">
    <location>
        <begin position="20"/>
        <end position="371"/>
    </location>
</feature>
<proteinExistence type="inferred from homology"/>
<evidence type="ECO:0000256" key="1">
    <source>
        <dbReference type="ARBA" id="ARBA00001947"/>
    </source>
</evidence>
<evidence type="ECO:0000256" key="7">
    <source>
        <dbReference type="ARBA" id="ARBA00022801"/>
    </source>
</evidence>
<organism evidence="16 17">
    <name type="scientific">Thielaviopsis punctulata</name>
    <dbReference type="NCBI Taxonomy" id="72032"/>
    <lineage>
        <taxon>Eukaryota</taxon>
        <taxon>Fungi</taxon>
        <taxon>Dikarya</taxon>
        <taxon>Ascomycota</taxon>
        <taxon>Pezizomycotina</taxon>
        <taxon>Sordariomycetes</taxon>
        <taxon>Hypocreomycetidae</taxon>
        <taxon>Microascales</taxon>
        <taxon>Ceratocystidaceae</taxon>
        <taxon>Thielaviopsis</taxon>
    </lineage>
</organism>
<feature type="signal peptide" evidence="14">
    <location>
        <begin position="1"/>
        <end position="19"/>
    </location>
</feature>
<dbReference type="SUPFAM" id="SSF53187">
    <property type="entry name" value="Zn-dependent exopeptidases"/>
    <property type="match status" value="1"/>
</dbReference>
<protein>
    <recommendedName>
        <fullName evidence="14">Peptide hydrolase</fullName>
        <ecNumber evidence="14">3.4.-.-</ecNumber>
    </recommendedName>
</protein>
<reference evidence="16 17" key="1">
    <citation type="submission" date="2015-03" db="EMBL/GenBank/DDBJ databases">
        <authorList>
            <person name="Radwan O."/>
            <person name="Al-Naeli F.A."/>
            <person name="Rendon G.A."/>
            <person name="Fields C."/>
        </authorList>
    </citation>
    <scope>NUCLEOTIDE SEQUENCE [LARGE SCALE GENOMIC DNA]</scope>
    <source>
        <strain evidence="16">CR-DP1</strain>
    </source>
</reference>
<dbReference type="EC" id="3.4.-.-" evidence="14"/>
<keyword evidence="10" id="KW-1015">Disulfide bond</keyword>
<keyword evidence="17" id="KW-1185">Reference proteome</keyword>
<accession>A0A0F4Z9C9</accession>
<dbReference type="GO" id="GO:0046872">
    <property type="term" value="F:metal ion binding"/>
    <property type="evidence" value="ECO:0007669"/>
    <property type="project" value="UniProtKB-KW"/>
</dbReference>
<evidence type="ECO:0000313" key="17">
    <source>
        <dbReference type="Proteomes" id="UP000033483"/>
    </source>
</evidence>
<dbReference type="InterPro" id="IPR007484">
    <property type="entry name" value="Peptidase_M28"/>
</dbReference>
<dbReference type="GO" id="GO:0004177">
    <property type="term" value="F:aminopeptidase activity"/>
    <property type="evidence" value="ECO:0007669"/>
    <property type="project" value="UniProtKB-KW"/>
</dbReference>
<comment type="subunit">
    <text evidence="2">Monomer.</text>
</comment>
<evidence type="ECO:0000256" key="4">
    <source>
        <dbReference type="ARBA" id="ARBA00022670"/>
    </source>
</evidence>
<dbReference type="AlphaFoldDB" id="A0A0F4Z9C9"/>
<comment type="caution">
    <text evidence="16">The sequence shown here is derived from an EMBL/GenBank/DDBJ whole genome shotgun (WGS) entry which is preliminary data.</text>
</comment>
<dbReference type="Pfam" id="PF04389">
    <property type="entry name" value="Peptidase_M28"/>
    <property type="match status" value="1"/>
</dbReference>
<evidence type="ECO:0000256" key="9">
    <source>
        <dbReference type="ARBA" id="ARBA00023145"/>
    </source>
</evidence>
<keyword evidence="5 14" id="KW-0479">Metal-binding</keyword>
<keyword evidence="11" id="KW-0325">Glycoprotein</keyword>
<feature type="domain" description="Peptidase M28" evidence="15">
    <location>
        <begin position="167"/>
        <end position="360"/>
    </location>
</feature>
<comment type="cofactor">
    <cofactor evidence="1">
        <name>Zn(2+)</name>
        <dbReference type="ChEBI" id="CHEBI:29105"/>
    </cofactor>
</comment>
<dbReference type="Proteomes" id="UP000033483">
    <property type="component" value="Unassembled WGS sequence"/>
</dbReference>
<dbReference type="PANTHER" id="PTHR12147">
    <property type="entry name" value="METALLOPEPTIDASE M28 FAMILY MEMBER"/>
    <property type="match status" value="1"/>
</dbReference>
<dbReference type="GO" id="GO:0008235">
    <property type="term" value="F:metalloexopeptidase activity"/>
    <property type="evidence" value="ECO:0007669"/>
    <property type="project" value="InterPro"/>
</dbReference>
<keyword evidence="3" id="KW-0031">Aminopeptidase</keyword>
<evidence type="ECO:0000256" key="8">
    <source>
        <dbReference type="ARBA" id="ARBA00022833"/>
    </source>
</evidence>
<keyword evidence="8 14" id="KW-0862">Zinc</keyword>